<sequence>MISPVKEATNVQSHEQANLHDKRHAVQSDDGEHPHKIRRLSDLQQAFPDSLVKDLTPESPPEIPPSKLQSQLPSPSATKTDDIHRELSPVPERKTRLPDRHTERASAKSARSPLELSDSGALMEKWLSSVLPSEEYAVQDDMSLPPSK</sequence>
<keyword evidence="3" id="KW-1185">Reference proteome</keyword>
<dbReference type="RefSeq" id="XP_016256921.1">
    <property type="nucleotide sequence ID" value="XM_016412740.1"/>
</dbReference>
<reference evidence="2 3" key="1">
    <citation type="submission" date="2015-01" db="EMBL/GenBank/DDBJ databases">
        <title>The Genome Sequence of Exophiala oligosperma CBS72588.</title>
        <authorList>
            <consortium name="The Broad Institute Genomics Platform"/>
            <person name="Cuomo C."/>
            <person name="de Hoog S."/>
            <person name="Gorbushina A."/>
            <person name="Stielow B."/>
            <person name="Teixiera M."/>
            <person name="Abouelleil A."/>
            <person name="Chapman S.B."/>
            <person name="Priest M."/>
            <person name="Young S.K."/>
            <person name="Wortman J."/>
            <person name="Nusbaum C."/>
            <person name="Birren B."/>
        </authorList>
    </citation>
    <scope>NUCLEOTIDE SEQUENCE [LARGE SCALE GENOMIC DNA]</scope>
    <source>
        <strain evidence="2 3">CBS 72588</strain>
    </source>
</reference>
<dbReference type="STRING" id="215243.A0A0D2D358"/>
<dbReference type="Proteomes" id="UP000053342">
    <property type="component" value="Unassembled WGS sequence"/>
</dbReference>
<dbReference type="VEuPathDB" id="FungiDB:PV06_11114"/>
<dbReference type="HOGENOM" id="CLU_1758823_0_0_1"/>
<accession>A0A0D2D358</accession>
<proteinExistence type="predicted"/>
<name>A0A0D2D358_9EURO</name>
<evidence type="ECO:0000313" key="2">
    <source>
        <dbReference type="EMBL" id="KIW36705.1"/>
    </source>
</evidence>
<evidence type="ECO:0000313" key="3">
    <source>
        <dbReference type="Proteomes" id="UP000053342"/>
    </source>
</evidence>
<evidence type="ECO:0000256" key="1">
    <source>
        <dbReference type="SAM" id="MobiDB-lite"/>
    </source>
</evidence>
<dbReference type="AlphaFoldDB" id="A0A0D2D358"/>
<feature type="compositionally biased region" description="Basic and acidic residues" evidence="1">
    <location>
        <begin position="79"/>
        <end position="106"/>
    </location>
</feature>
<dbReference type="EMBL" id="KN847350">
    <property type="protein sequence ID" value="KIW36705.1"/>
    <property type="molecule type" value="Genomic_DNA"/>
</dbReference>
<feature type="compositionally biased region" description="Basic and acidic residues" evidence="1">
    <location>
        <begin position="17"/>
        <end position="34"/>
    </location>
</feature>
<feature type="compositionally biased region" description="Low complexity" evidence="1">
    <location>
        <begin position="65"/>
        <end position="76"/>
    </location>
</feature>
<organism evidence="2 3">
    <name type="scientific">Exophiala oligosperma</name>
    <dbReference type="NCBI Taxonomy" id="215243"/>
    <lineage>
        <taxon>Eukaryota</taxon>
        <taxon>Fungi</taxon>
        <taxon>Dikarya</taxon>
        <taxon>Ascomycota</taxon>
        <taxon>Pezizomycotina</taxon>
        <taxon>Eurotiomycetes</taxon>
        <taxon>Chaetothyriomycetidae</taxon>
        <taxon>Chaetothyriales</taxon>
        <taxon>Herpotrichiellaceae</taxon>
        <taxon>Exophiala</taxon>
    </lineage>
</organism>
<dbReference type="GeneID" id="27363188"/>
<gene>
    <name evidence="2" type="ORF">PV06_11114</name>
</gene>
<feature type="region of interest" description="Disordered" evidence="1">
    <location>
        <begin position="1"/>
        <end position="119"/>
    </location>
</feature>
<protein>
    <submittedName>
        <fullName evidence="2">Uncharacterized protein</fullName>
    </submittedName>
</protein>